<dbReference type="InterPro" id="IPR015995">
    <property type="entry name" value="MlrC_N"/>
</dbReference>
<feature type="domain" description="Microcystin LR degradation protein MlrC C-terminal" evidence="2">
    <location>
        <begin position="306"/>
        <end position="483"/>
    </location>
</feature>
<dbReference type="InterPro" id="IPR010799">
    <property type="entry name" value="MlrC_C"/>
</dbReference>
<feature type="domain" description="Microcystin LR degradation protein MlrC N-terminal" evidence="3">
    <location>
        <begin position="2"/>
        <end position="293"/>
    </location>
</feature>
<evidence type="ECO:0000313" key="4">
    <source>
        <dbReference type="EMBL" id="MDH2051349.1"/>
    </source>
</evidence>
<dbReference type="RefSeq" id="WP_280027022.1">
    <property type="nucleotide sequence ID" value="NZ_JAOCKG010000004.1"/>
</dbReference>
<dbReference type="PIRSF" id="PIRSF012702">
    <property type="entry name" value="UCP012702"/>
    <property type="match status" value="1"/>
</dbReference>
<keyword evidence="1" id="KW-0645">Protease</keyword>
<dbReference type="AlphaFoldDB" id="A0AA43B241"/>
<name>A0AA43B241_9BURK</name>
<reference evidence="4" key="1">
    <citation type="submission" date="2022-09" db="EMBL/GenBank/DDBJ databases">
        <title>Intensive care unit water sources are persistently colonized with multi-drug resistant bacteria and are the site of extensive horizontal gene transfer of antibiotic resistance genes.</title>
        <authorList>
            <person name="Diorio-Toth L."/>
        </authorList>
    </citation>
    <scope>NUCLEOTIDE SEQUENCE</scope>
    <source>
        <strain evidence="4">GD03676</strain>
    </source>
</reference>
<dbReference type="EMBL" id="JAOCKG010000004">
    <property type="protein sequence ID" value="MDH2051349.1"/>
    <property type="molecule type" value="Genomic_DNA"/>
</dbReference>
<dbReference type="GO" id="GO:0006508">
    <property type="term" value="P:proteolysis"/>
    <property type="evidence" value="ECO:0007669"/>
    <property type="project" value="UniProtKB-KW"/>
</dbReference>
<sequence>MRIIVGGFQHETNTFAPSKADWNAFMLGGGWPGMARGEAVFPAIQGANIPAAGFAEAARGHQHTLIPTLWCAASPSAHVTRDAFERIVAILLADIAAALPADGVYLDLHGAMVAEHYDDGEGEVLRRVRELIGPEVPLVASLDLHANVTERMLKEADALIAYRTYPHVDMADTGARAFAFMQKRLDGMPRPCVAARRISYLLPTCWQSTMAMPAKGLYERLETLEAAAGVSSMSFCMGFPAADFPDCGALVWAYADTQAAADAAADALTADVEAAEAAFAGKLYSPEEAVVHAAQLAASANKPVVIADAQDNPGAGGDSDTTAILRALVRHNVPGSALGLMVDPQAALLAHQAGEGATVRIALGGHSRIPGDAPFEADFVVERLSDGKFVATGPFYSGFRMELGPSACLRIGEVRVVVASHKAQMADQAMFRYVGIDPTQQNILVLKSTTHFRADFTPIAADILICAAPGPMPMNPLDLPWTNLRDSLRMHPGGPTFAQFKAGTRELQSA</sequence>
<accession>A0AA43B241</accession>
<keyword evidence="1" id="KW-0378">Hydrolase</keyword>
<keyword evidence="1" id="KW-0482">Metalloprotease</keyword>
<gene>
    <name evidence="4" type="ORF">N5K24_13150</name>
</gene>
<dbReference type="Pfam" id="PF07364">
    <property type="entry name" value="DUF1485"/>
    <property type="match status" value="1"/>
</dbReference>
<evidence type="ECO:0000256" key="1">
    <source>
        <dbReference type="PIRNR" id="PIRNR012702"/>
    </source>
</evidence>
<proteinExistence type="inferred from homology"/>
<evidence type="ECO:0000259" key="3">
    <source>
        <dbReference type="Pfam" id="PF07364"/>
    </source>
</evidence>
<comment type="similarity">
    <text evidence="1">Belongs to the peptidase M81 family.</text>
</comment>
<comment type="function">
    <text evidence="1">Involved in peptidolytic degradation of cyclic heptapeptide hepatotoxin microcystin (MC).</text>
</comment>
<dbReference type="Proteomes" id="UP001161276">
    <property type="component" value="Unassembled WGS sequence"/>
</dbReference>
<comment type="caution">
    <text evidence="4">The sequence shown here is derived from an EMBL/GenBank/DDBJ whole genome shotgun (WGS) entry which is preliminary data.</text>
</comment>
<protein>
    <recommendedName>
        <fullName evidence="1">Microcystinase C</fullName>
        <shortName evidence="1">MlrC</shortName>
    </recommendedName>
</protein>
<organism evidence="4 5">
    <name type="scientific">Achromobacter marplatensis</name>
    <dbReference type="NCBI Taxonomy" id="470868"/>
    <lineage>
        <taxon>Bacteria</taxon>
        <taxon>Pseudomonadati</taxon>
        <taxon>Pseudomonadota</taxon>
        <taxon>Betaproteobacteria</taxon>
        <taxon>Burkholderiales</taxon>
        <taxon>Alcaligenaceae</taxon>
        <taxon>Achromobacter</taxon>
    </lineage>
</organism>
<evidence type="ECO:0000313" key="5">
    <source>
        <dbReference type="Proteomes" id="UP001161276"/>
    </source>
</evidence>
<dbReference type="InterPro" id="IPR009197">
    <property type="entry name" value="MlrC"/>
</dbReference>
<dbReference type="Pfam" id="PF07171">
    <property type="entry name" value="MlrC_C"/>
    <property type="match status" value="1"/>
</dbReference>
<evidence type="ECO:0000259" key="2">
    <source>
        <dbReference type="Pfam" id="PF07171"/>
    </source>
</evidence>
<dbReference type="GO" id="GO:0046872">
    <property type="term" value="F:metal ion binding"/>
    <property type="evidence" value="ECO:0007669"/>
    <property type="project" value="UniProtKB-KW"/>
</dbReference>
<dbReference type="GO" id="GO:0008237">
    <property type="term" value="F:metallopeptidase activity"/>
    <property type="evidence" value="ECO:0007669"/>
    <property type="project" value="UniProtKB-KW"/>
</dbReference>
<comment type="cofactor">
    <cofactor evidence="1">
        <name>Zn(2+)</name>
        <dbReference type="ChEBI" id="CHEBI:29105"/>
    </cofactor>
    <text evidence="1">Binds 1 zinc ion per subunit.</text>
</comment>
<keyword evidence="1" id="KW-0479">Metal-binding</keyword>